<gene>
    <name evidence="1" type="ORF">M125_1371</name>
</gene>
<evidence type="ECO:0000313" key="1">
    <source>
        <dbReference type="EMBL" id="EXY91941.1"/>
    </source>
</evidence>
<dbReference type="EMBL" id="JGDB01000027">
    <property type="protein sequence ID" value="EXY91941.1"/>
    <property type="molecule type" value="Genomic_DNA"/>
</dbReference>
<comment type="caution">
    <text evidence="1">The sequence shown here is derived from an EMBL/GenBank/DDBJ whole genome shotgun (WGS) entry which is preliminary data.</text>
</comment>
<name>A0A015V9B5_BACFG</name>
<dbReference type="PATRIC" id="fig|1339316.3.peg.1331"/>
<dbReference type="RefSeq" id="WP_007219681.1">
    <property type="nucleotide sequence ID" value="NZ_JGDB01000027.1"/>
</dbReference>
<reference evidence="1 2" key="1">
    <citation type="submission" date="2014-02" db="EMBL/GenBank/DDBJ databases">
        <authorList>
            <person name="Sears C."/>
            <person name="Carroll K."/>
            <person name="Sack B.R."/>
            <person name="Qadri F."/>
            <person name="Myers L.L."/>
            <person name="Chung G.-T."/>
            <person name="Escheverria P."/>
            <person name="Fraser C.M."/>
            <person name="Sadzewicz L."/>
            <person name="Shefchek K.A."/>
            <person name="Tallon L."/>
            <person name="Das S.P."/>
            <person name="Daugherty S."/>
            <person name="Mongodin E.F."/>
        </authorList>
    </citation>
    <scope>NUCLEOTIDE SEQUENCE [LARGE SCALE GENOMIC DNA]</scope>
    <source>
        <strain evidence="2">3998T(B)3</strain>
    </source>
</reference>
<evidence type="ECO:0000313" key="2">
    <source>
        <dbReference type="Proteomes" id="UP000020773"/>
    </source>
</evidence>
<dbReference type="GeneID" id="99669104"/>
<protein>
    <submittedName>
        <fullName evidence="1">Uncharacterized protein</fullName>
    </submittedName>
</protein>
<dbReference type="Proteomes" id="UP000020773">
    <property type="component" value="Unassembled WGS sequence"/>
</dbReference>
<dbReference type="AlphaFoldDB" id="A0A015V9B5"/>
<organism evidence="1 2">
    <name type="scientific">Bacteroides fragilis str. 3998T(B)3</name>
    <dbReference type="NCBI Taxonomy" id="1339316"/>
    <lineage>
        <taxon>Bacteria</taxon>
        <taxon>Pseudomonadati</taxon>
        <taxon>Bacteroidota</taxon>
        <taxon>Bacteroidia</taxon>
        <taxon>Bacteroidales</taxon>
        <taxon>Bacteroidaceae</taxon>
        <taxon>Bacteroides</taxon>
    </lineage>
</organism>
<proteinExistence type="predicted"/>
<accession>A0A015V9B5</accession>
<sequence>MVITIKNIPVLEGATAEDFVRNAEKNAVKVTPQLSVAAKKRLQKVLEKSRSFRFN</sequence>